<accession>X1RH00</accession>
<proteinExistence type="predicted"/>
<name>X1RH00_9ZZZZ</name>
<protein>
    <submittedName>
        <fullName evidence="1">Uncharacterized protein</fullName>
    </submittedName>
</protein>
<evidence type="ECO:0000313" key="1">
    <source>
        <dbReference type="EMBL" id="GAI79893.1"/>
    </source>
</evidence>
<dbReference type="AlphaFoldDB" id="X1RH00"/>
<dbReference type="EMBL" id="BARW01013435">
    <property type="protein sequence ID" value="GAI79893.1"/>
    <property type="molecule type" value="Genomic_DNA"/>
</dbReference>
<feature type="non-terminal residue" evidence="1">
    <location>
        <position position="1"/>
    </location>
</feature>
<sequence>EILDKVLKIADREVMHTDIPASRSTEIFKKR</sequence>
<organism evidence="1">
    <name type="scientific">marine sediment metagenome</name>
    <dbReference type="NCBI Taxonomy" id="412755"/>
    <lineage>
        <taxon>unclassified sequences</taxon>
        <taxon>metagenomes</taxon>
        <taxon>ecological metagenomes</taxon>
    </lineage>
</organism>
<gene>
    <name evidence="1" type="ORF">S12H4_24633</name>
</gene>
<reference evidence="1" key="1">
    <citation type="journal article" date="2014" name="Front. Microbiol.">
        <title>High frequency of phylogenetically diverse reductive dehalogenase-homologous genes in deep subseafloor sedimentary metagenomes.</title>
        <authorList>
            <person name="Kawai M."/>
            <person name="Futagami T."/>
            <person name="Toyoda A."/>
            <person name="Takaki Y."/>
            <person name="Nishi S."/>
            <person name="Hori S."/>
            <person name="Arai W."/>
            <person name="Tsubouchi T."/>
            <person name="Morono Y."/>
            <person name="Uchiyama I."/>
            <person name="Ito T."/>
            <person name="Fujiyama A."/>
            <person name="Inagaki F."/>
            <person name="Takami H."/>
        </authorList>
    </citation>
    <scope>NUCLEOTIDE SEQUENCE</scope>
    <source>
        <strain evidence="1">Expedition CK06-06</strain>
    </source>
</reference>
<comment type="caution">
    <text evidence="1">The sequence shown here is derived from an EMBL/GenBank/DDBJ whole genome shotgun (WGS) entry which is preliminary data.</text>
</comment>